<name>A0A0E9XC99_ANGAN</name>
<sequence length="35" mass="4138">MLKAMLLHVMSCNVFYFEIHFLLINELLMALNILV</sequence>
<organism evidence="2">
    <name type="scientific">Anguilla anguilla</name>
    <name type="common">European freshwater eel</name>
    <name type="synonym">Muraena anguilla</name>
    <dbReference type="NCBI Taxonomy" id="7936"/>
    <lineage>
        <taxon>Eukaryota</taxon>
        <taxon>Metazoa</taxon>
        <taxon>Chordata</taxon>
        <taxon>Craniata</taxon>
        <taxon>Vertebrata</taxon>
        <taxon>Euteleostomi</taxon>
        <taxon>Actinopterygii</taxon>
        <taxon>Neopterygii</taxon>
        <taxon>Teleostei</taxon>
        <taxon>Anguilliformes</taxon>
        <taxon>Anguillidae</taxon>
        <taxon>Anguilla</taxon>
    </lineage>
</organism>
<reference evidence="2" key="1">
    <citation type="submission" date="2014-11" db="EMBL/GenBank/DDBJ databases">
        <authorList>
            <person name="Amaro Gonzalez C."/>
        </authorList>
    </citation>
    <scope>NUCLEOTIDE SEQUENCE</scope>
</reference>
<evidence type="ECO:0000256" key="1">
    <source>
        <dbReference type="SAM" id="Phobius"/>
    </source>
</evidence>
<dbReference type="EMBL" id="GBXM01008323">
    <property type="protein sequence ID" value="JAI00255.1"/>
    <property type="molecule type" value="Transcribed_RNA"/>
</dbReference>
<proteinExistence type="predicted"/>
<keyword evidence="1" id="KW-1133">Transmembrane helix</keyword>
<feature type="transmembrane region" description="Helical" evidence="1">
    <location>
        <begin position="12"/>
        <end position="34"/>
    </location>
</feature>
<evidence type="ECO:0000313" key="2">
    <source>
        <dbReference type="EMBL" id="JAI00255.1"/>
    </source>
</evidence>
<reference evidence="2" key="2">
    <citation type="journal article" date="2015" name="Fish Shellfish Immunol.">
        <title>Early steps in the European eel (Anguilla anguilla)-Vibrio vulnificus interaction in the gills: Role of the RtxA13 toxin.</title>
        <authorList>
            <person name="Callol A."/>
            <person name="Pajuelo D."/>
            <person name="Ebbesson L."/>
            <person name="Teles M."/>
            <person name="MacKenzie S."/>
            <person name="Amaro C."/>
        </authorList>
    </citation>
    <scope>NUCLEOTIDE SEQUENCE</scope>
</reference>
<accession>A0A0E9XC99</accession>
<dbReference type="AlphaFoldDB" id="A0A0E9XC99"/>
<keyword evidence="1" id="KW-0812">Transmembrane</keyword>
<protein>
    <submittedName>
        <fullName evidence="2">Uncharacterized protein</fullName>
    </submittedName>
</protein>
<keyword evidence="1" id="KW-0472">Membrane</keyword>